<dbReference type="PANTHER" id="PTHR10133">
    <property type="entry name" value="DNA POLYMERASE I"/>
    <property type="match status" value="1"/>
</dbReference>
<dbReference type="CDD" id="cd18795">
    <property type="entry name" value="SF2_C_Ski2"/>
    <property type="match status" value="1"/>
</dbReference>
<dbReference type="Gene3D" id="3.40.50.300">
    <property type="entry name" value="P-loop containing nucleotide triphosphate hydrolases"/>
    <property type="match status" value="2"/>
</dbReference>
<dbReference type="GO" id="GO:0005524">
    <property type="term" value="F:ATP binding"/>
    <property type="evidence" value="ECO:0007669"/>
    <property type="project" value="UniProtKB-KW"/>
</dbReference>
<dbReference type="Gene3D" id="1.10.150.20">
    <property type="entry name" value="5' to 3' exonuclease, C-terminal subdomain"/>
    <property type="match status" value="1"/>
</dbReference>
<evidence type="ECO:0000256" key="1">
    <source>
        <dbReference type="ARBA" id="ARBA00004123"/>
    </source>
</evidence>
<dbReference type="Pfam" id="PF21099">
    <property type="entry name" value="POLQ_helical"/>
    <property type="match status" value="1"/>
</dbReference>
<dbReference type="InterPro" id="IPR036397">
    <property type="entry name" value="RNaseH_sf"/>
</dbReference>
<dbReference type="Pfam" id="PF00476">
    <property type="entry name" value="DNA_pol_A"/>
    <property type="match status" value="1"/>
</dbReference>
<dbReference type="SMART" id="SM00490">
    <property type="entry name" value="HELICc"/>
    <property type="match status" value="1"/>
</dbReference>
<feature type="domain" description="Helicase ATP-binding" evidence="13">
    <location>
        <begin position="11"/>
        <end position="185"/>
    </location>
</feature>
<protein>
    <recommendedName>
        <fullName evidence="2">DNA-directed DNA polymerase</fullName>
        <ecNumber evidence="2">2.7.7.7</ecNumber>
    </recommendedName>
</protein>
<dbReference type="PROSITE" id="PS51192">
    <property type="entry name" value="HELICASE_ATP_BIND_1"/>
    <property type="match status" value="1"/>
</dbReference>
<dbReference type="InterPro" id="IPR027417">
    <property type="entry name" value="P-loop_NTPase"/>
</dbReference>
<organism evidence="15 16">
    <name type="scientific">Galendromus occidentalis</name>
    <name type="common">western predatory mite</name>
    <dbReference type="NCBI Taxonomy" id="34638"/>
    <lineage>
        <taxon>Eukaryota</taxon>
        <taxon>Metazoa</taxon>
        <taxon>Ecdysozoa</taxon>
        <taxon>Arthropoda</taxon>
        <taxon>Chelicerata</taxon>
        <taxon>Arachnida</taxon>
        <taxon>Acari</taxon>
        <taxon>Parasitiformes</taxon>
        <taxon>Mesostigmata</taxon>
        <taxon>Gamasina</taxon>
        <taxon>Phytoseioidea</taxon>
        <taxon>Phytoseiidae</taxon>
        <taxon>Typhlodrominae</taxon>
        <taxon>Galendromus</taxon>
    </lineage>
</organism>
<dbReference type="SMART" id="SM00482">
    <property type="entry name" value="POLAc"/>
    <property type="match status" value="1"/>
</dbReference>
<dbReference type="InterPro" id="IPR046931">
    <property type="entry name" value="HTH_61"/>
</dbReference>
<feature type="compositionally biased region" description="Basic and acidic residues" evidence="12">
    <location>
        <begin position="975"/>
        <end position="986"/>
    </location>
</feature>
<comment type="catalytic activity">
    <reaction evidence="11">
        <text>DNA(n) + a 2'-deoxyribonucleoside 5'-triphosphate = DNA(n+1) + diphosphate</text>
        <dbReference type="Rhea" id="RHEA:22508"/>
        <dbReference type="Rhea" id="RHEA-COMP:17339"/>
        <dbReference type="Rhea" id="RHEA-COMP:17340"/>
        <dbReference type="ChEBI" id="CHEBI:33019"/>
        <dbReference type="ChEBI" id="CHEBI:61560"/>
        <dbReference type="ChEBI" id="CHEBI:173112"/>
        <dbReference type="EC" id="2.7.7.7"/>
    </reaction>
</comment>
<evidence type="ECO:0000256" key="9">
    <source>
        <dbReference type="ARBA" id="ARBA00023204"/>
    </source>
</evidence>
<keyword evidence="4" id="KW-0548">Nucleotidyltransferase</keyword>
<dbReference type="Pfam" id="PF00271">
    <property type="entry name" value="Helicase_C"/>
    <property type="match status" value="1"/>
</dbReference>
<accession>A0AAJ7L3G1</accession>
<feature type="compositionally biased region" description="Acidic residues" evidence="12">
    <location>
        <begin position="840"/>
        <end position="853"/>
    </location>
</feature>
<dbReference type="InterPro" id="IPR048960">
    <property type="entry name" value="POLQ-like_helical"/>
</dbReference>
<dbReference type="Proteomes" id="UP000694867">
    <property type="component" value="Unplaced"/>
</dbReference>
<dbReference type="GO" id="GO:0003887">
    <property type="term" value="F:DNA-directed DNA polymerase activity"/>
    <property type="evidence" value="ECO:0007669"/>
    <property type="project" value="UniProtKB-KW"/>
</dbReference>
<dbReference type="KEGG" id="goe:100903208"/>
<feature type="domain" description="Helicase C-terminal" evidence="14">
    <location>
        <begin position="275"/>
        <end position="446"/>
    </location>
</feature>
<keyword evidence="7" id="KW-0067">ATP-binding</keyword>
<name>A0AAJ7L3G1_9ACAR</name>
<dbReference type="SUPFAM" id="SSF52540">
    <property type="entry name" value="P-loop containing nucleoside triphosphate hydrolases"/>
    <property type="match status" value="1"/>
</dbReference>
<evidence type="ECO:0000256" key="5">
    <source>
        <dbReference type="ARBA" id="ARBA00022741"/>
    </source>
</evidence>
<keyword evidence="8" id="KW-0239">DNA-directed DNA polymerase</keyword>
<dbReference type="Gene3D" id="1.10.3380.20">
    <property type="match status" value="1"/>
</dbReference>
<dbReference type="CDD" id="cd18026">
    <property type="entry name" value="DEXHc_POLQ-like"/>
    <property type="match status" value="1"/>
</dbReference>
<feature type="compositionally biased region" description="Polar residues" evidence="12">
    <location>
        <begin position="1184"/>
        <end position="1198"/>
    </location>
</feature>
<dbReference type="InterPro" id="IPR001098">
    <property type="entry name" value="DNA-dir_DNA_pol_A_palm_dom"/>
</dbReference>
<feature type="compositionally biased region" description="Basic and acidic residues" evidence="12">
    <location>
        <begin position="885"/>
        <end position="910"/>
    </location>
</feature>
<dbReference type="SUPFAM" id="SSF56672">
    <property type="entry name" value="DNA/RNA polymerases"/>
    <property type="match status" value="1"/>
</dbReference>
<evidence type="ECO:0000256" key="4">
    <source>
        <dbReference type="ARBA" id="ARBA00022695"/>
    </source>
</evidence>
<reference evidence="16" key="1">
    <citation type="submission" date="2025-08" db="UniProtKB">
        <authorList>
            <consortium name="RefSeq"/>
        </authorList>
    </citation>
    <scope>IDENTIFICATION</scope>
</reference>
<feature type="region of interest" description="Disordered" evidence="12">
    <location>
        <begin position="1165"/>
        <end position="1198"/>
    </location>
</feature>
<dbReference type="InterPro" id="IPR002298">
    <property type="entry name" value="DNA_polymerase_A"/>
</dbReference>
<feature type="compositionally biased region" description="Polar residues" evidence="12">
    <location>
        <begin position="911"/>
        <end position="939"/>
    </location>
</feature>
<feature type="compositionally biased region" description="Polar residues" evidence="12">
    <location>
        <begin position="998"/>
        <end position="1007"/>
    </location>
</feature>
<dbReference type="InterPro" id="IPR019760">
    <property type="entry name" value="DNA-dir_DNA_pol_A_CS"/>
</dbReference>
<evidence type="ECO:0000256" key="10">
    <source>
        <dbReference type="ARBA" id="ARBA00023242"/>
    </source>
</evidence>
<dbReference type="InterPro" id="IPR036390">
    <property type="entry name" value="WH_DNA-bd_sf"/>
</dbReference>
<feature type="region of interest" description="Disordered" evidence="12">
    <location>
        <begin position="961"/>
        <end position="1037"/>
    </location>
</feature>
<feature type="compositionally biased region" description="Basic and acidic residues" evidence="12">
    <location>
        <begin position="804"/>
        <end position="821"/>
    </location>
</feature>
<dbReference type="PROSITE" id="PS51194">
    <property type="entry name" value="HELICASE_CTER"/>
    <property type="match status" value="1"/>
</dbReference>
<dbReference type="PRINTS" id="PR00868">
    <property type="entry name" value="DNAPOLI"/>
</dbReference>
<dbReference type="Gene3D" id="1.20.1060.10">
    <property type="entry name" value="Taq DNA Polymerase, Chain T, domain 4"/>
    <property type="match status" value="1"/>
</dbReference>
<keyword evidence="3" id="KW-0808">Transferase</keyword>
<evidence type="ECO:0000259" key="13">
    <source>
        <dbReference type="PROSITE" id="PS51192"/>
    </source>
</evidence>
<evidence type="ECO:0000256" key="7">
    <source>
        <dbReference type="ARBA" id="ARBA00022840"/>
    </source>
</evidence>
<evidence type="ECO:0000256" key="12">
    <source>
        <dbReference type="SAM" id="MobiDB-lite"/>
    </source>
</evidence>
<dbReference type="SMART" id="SM00487">
    <property type="entry name" value="DEXDc"/>
    <property type="match status" value="1"/>
</dbReference>
<feature type="compositionally biased region" description="Polar residues" evidence="12">
    <location>
        <begin position="790"/>
        <end position="803"/>
    </location>
</feature>
<keyword evidence="10" id="KW-0539">Nucleus</keyword>
<dbReference type="GO" id="GO:0006261">
    <property type="term" value="P:DNA-templated DNA replication"/>
    <property type="evidence" value="ECO:0007669"/>
    <property type="project" value="InterPro"/>
</dbReference>
<evidence type="ECO:0000256" key="3">
    <source>
        <dbReference type="ARBA" id="ARBA00022679"/>
    </source>
</evidence>
<dbReference type="GO" id="GO:0005634">
    <property type="term" value="C:nucleus"/>
    <property type="evidence" value="ECO:0007669"/>
    <property type="project" value="UniProtKB-SubCell"/>
</dbReference>
<feature type="region of interest" description="Disordered" evidence="12">
    <location>
        <begin position="788"/>
        <end position="942"/>
    </location>
</feature>
<dbReference type="SUPFAM" id="SSF158702">
    <property type="entry name" value="Sec63 N-terminal domain-like"/>
    <property type="match status" value="1"/>
</dbReference>
<gene>
    <name evidence="16" type="primary">LOC100903208</name>
</gene>
<dbReference type="FunFam" id="1.10.150.20:FF:000070">
    <property type="entry name" value="DNA polymerase I, putative"/>
    <property type="match status" value="1"/>
</dbReference>
<dbReference type="RefSeq" id="XP_018493658.1">
    <property type="nucleotide sequence ID" value="XM_018638142.1"/>
</dbReference>
<dbReference type="InterPro" id="IPR014001">
    <property type="entry name" value="Helicase_ATP-bd"/>
</dbReference>
<dbReference type="Gene3D" id="3.30.420.10">
    <property type="entry name" value="Ribonuclease H-like superfamily/Ribonuclease H"/>
    <property type="match status" value="1"/>
</dbReference>
<keyword evidence="15" id="KW-1185">Reference proteome</keyword>
<dbReference type="FunFam" id="3.40.50.300:FF:000813">
    <property type="entry name" value="helicase POLQ-like isoform X1"/>
    <property type="match status" value="1"/>
</dbReference>
<dbReference type="PANTHER" id="PTHR10133:SF62">
    <property type="entry name" value="DNA POLYMERASE THETA"/>
    <property type="match status" value="1"/>
</dbReference>
<keyword evidence="5" id="KW-0547">Nucleotide-binding</keyword>
<dbReference type="GeneID" id="100903208"/>
<dbReference type="CDD" id="cd08638">
    <property type="entry name" value="DNA_pol_A_theta"/>
    <property type="match status" value="1"/>
</dbReference>
<dbReference type="InterPro" id="IPR001650">
    <property type="entry name" value="Helicase_C-like"/>
</dbReference>
<dbReference type="Pfam" id="PF00270">
    <property type="entry name" value="DEAD"/>
    <property type="match status" value="1"/>
</dbReference>
<keyword evidence="9" id="KW-0234">DNA repair</keyword>
<evidence type="ECO:0000259" key="14">
    <source>
        <dbReference type="PROSITE" id="PS51194"/>
    </source>
</evidence>
<dbReference type="EC" id="2.7.7.7" evidence="2"/>
<evidence type="ECO:0000256" key="6">
    <source>
        <dbReference type="ARBA" id="ARBA00022763"/>
    </source>
</evidence>
<comment type="subcellular location">
    <subcellularLocation>
        <location evidence="1">Nucleus</location>
    </subcellularLocation>
</comment>
<keyword evidence="6" id="KW-0227">DNA damage</keyword>
<evidence type="ECO:0000313" key="15">
    <source>
        <dbReference type="Proteomes" id="UP000694867"/>
    </source>
</evidence>
<dbReference type="InterPro" id="IPR043502">
    <property type="entry name" value="DNA/RNA_pol_sf"/>
</dbReference>
<evidence type="ECO:0000256" key="8">
    <source>
        <dbReference type="ARBA" id="ARBA00022932"/>
    </source>
</evidence>
<dbReference type="PROSITE" id="PS00447">
    <property type="entry name" value="DNA_POLYMERASE_A"/>
    <property type="match status" value="1"/>
</dbReference>
<dbReference type="CTD" id="136030439"/>
<dbReference type="GO" id="GO:0097681">
    <property type="term" value="P:double-strand break repair via alternative nonhomologous end joining"/>
    <property type="evidence" value="ECO:0007669"/>
    <property type="project" value="TreeGrafter"/>
</dbReference>
<dbReference type="InterPro" id="IPR011545">
    <property type="entry name" value="DEAD/DEAH_box_helicase_dom"/>
</dbReference>
<evidence type="ECO:0000256" key="2">
    <source>
        <dbReference type="ARBA" id="ARBA00012417"/>
    </source>
</evidence>
<dbReference type="SUPFAM" id="SSF46785">
    <property type="entry name" value="Winged helix' DNA-binding domain"/>
    <property type="match status" value="1"/>
</dbReference>
<sequence length="1862" mass="206814">MFQWQVECLMTKGVLKGKNLVYSAPTSAGKTLVSELLMLKKVLETRKKAVMILPFVSVTREKMFYFQDMFSSGGIRVGGYMGSHLPVGGFQSVDIAVCTIEKANALINKLLEEDVIDEICCVVVDELHMLGESQRGYLLELLLTKLIFYRRQNENCDIQIIGMSATLPNLDLIAGWLDAALYTTDFRPVPLTECLKVGAESPRDITTSAEASIPLLRFPLPVDDVDGALSLIVHTVSLGFGVLVFLPTKAWCETMSQQIARAFLAVGRPPPDPESVPPDLLELGVKLRAVNNRQAIQDVLEQLKQSPAGLDKVFEKTVPFGVAFHHAGLTFDERDIIENAFKAGIINVLTATSTLSSGVNLPARRVIIRTPIFGRQLLDVMTYKQMIGRAGRKGIDERGESILMCKENERAQATRLATMKLHPVRSCLSSRGSVSSGLKRAIMEVIASGKVKSLKDIDTYIECTFSSKCIEDHDDGSTSSAKDCVDYLVKNDFISVCTEDDEGRVTPTKLGLAVLASSLSPDQALLVLRELKKSRQSFVLENDLHIIYEVTPYFISEQAAIDWMRLMETYDALTEDRKRVAEVIGFEPAFVSKCIRAAASKREMSSKVTLHQRFYVALALNELVQEVPLSEVSEKFGLQKGLLQNLQQSAATFAGMVSIFCKRLGWHNLELLISQFQKRLHFGVQQELCELLQLVPMTAQVARILFNAGFTNLPQVARAELHEVESALRNARAYQTNNGESSSEVRWIYLNGFDSLNERKAARILIDEARKTLHDWLGVKVDFDKKEMPLSQQTQDPANPSQSKIEKCEPSQPMDEIHENQQSDGIEEDPGNSLPKVTEESGENSEIEDSDVEELQKDEDRVNRSMPPADGKSSEAGSPRTSEAAMDHEDPIGGMDSDRLDQGDRSEDVPRSSSKVSLPASNRVQVPLFSTPNQSSSAADVSIQGVAKEGNRSVLSNTASSGLFDDILSPPNAADDIRTSSERKASESIGDSIFDGVKTQNSTTDTSLFDGILTDGNPRPPDPIPADVSTSDTTAPRIRLTPSKRKTLLEEAKSFSESLRTGGIKRLSDGEPGTSRKKVRRSLEEAQEFQPRVEDSLAIFNSSQMDGITQKTKIANMQPNDSAADLDCVLTCLSRPNQSACVPNPEAQDTLDMISTLCTPTHTGDMTKSVSSHDSDSDLFSDGENGTPNRNVKESTCSEQASLELRISSESSVSQREDVTSSTLEKILIFRNVMESELLQKIESAGGRISIVLDTEPNEERVRIGPMLVHPQSVEDVPALTFENNRVTGFVCAMNCAEAYHFTLKNKDDPSLRLLTKLFQGRHTIILFDCITQLKILMVALGIFPDGHFVRLEDACIAHWLIDSSIYKPTFENLCKIYFPEALKILKKKLKIPPSCLKACVHFELMSILKSALNSKEISRDIFTKEMKICWVLAKMDLNGFGYDDKICEAQINALRLLQFELETRMMTHAGRNFKISSAVDVTKVIYSLYKEKLVRLKLITGREQPKSLKLSSKSILLKLSEDGEELPQLIVDARKIASILARDMYPILRAKSFHSELKQHRIYTRSTPYTMTGRMALEDPNLQSMARNFRSADHDILIRKAFVPMPGAVILSADFSQLEMRLLAHLSGDPLLCEMFRKPETDIFVQVAAQWRQIPANEVLDKHRQQAKELCYGIIYGKGVKSLAEDLGVPLAEGEAFLRSFHTAFPGISKFTSEIILNCRRTGYISTMSGRRRYLPQINSSKAAEKARAERQAVNSTIQGSAADLLKSCLIEIDAELSRRFPDASRPHRAALDPREIPIRGAFMVMQLHDEVILEVNEAILSSVSQLVRFKMEHAAALQVPLVVKLKTGPHWSSVTAFDCL</sequence>
<dbReference type="Gene3D" id="3.30.70.370">
    <property type="match status" value="1"/>
</dbReference>
<dbReference type="Pfam" id="PF20470">
    <property type="entry name" value="HTH_61"/>
    <property type="match status" value="1"/>
</dbReference>
<evidence type="ECO:0000313" key="16">
    <source>
        <dbReference type="RefSeq" id="XP_018493658.1"/>
    </source>
</evidence>
<evidence type="ECO:0000256" key="11">
    <source>
        <dbReference type="ARBA" id="ARBA00049244"/>
    </source>
</evidence>
<feature type="compositionally biased region" description="Basic and acidic residues" evidence="12">
    <location>
        <begin position="854"/>
        <end position="863"/>
    </location>
</feature>
<dbReference type="GO" id="GO:0003677">
    <property type="term" value="F:DNA binding"/>
    <property type="evidence" value="ECO:0007669"/>
    <property type="project" value="InterPro"/>
</dbReference>
<proteinExistence type="predicted"/>